<gene>
    <name evidence="1" type="ORF">ECRASSUSDP1_LOCUS397</name>
</gene>
<proteinExistence type="predicted"/>
<accession>A0AAD1TZ13</accession>
<dbReference type="AlphaFoldDB" id="A0AAD1TZ13"/>
<comment type="caution">
    <text evidence="1">The sequence shown here is derived from an EMBL/GenBank/DDBJ whole genome shotgun (WGS) entry which is preliminary data.</text>
</comment>
<sequence>MIQDEMKTLEDKTNLLLDDLVVGSSSKIFQPDENKDSCDGSFSPNVCKIDEKKSSTGEDIEDLNNVSKNLNRINQDTYLLDPEGNQLTPEERKVANHVYDILQWSCIDNHKSFNLTPKDTLDIELINPNIRDTLSSLGSIKCKDPEKVFKPPRSIIYQDKEYLFHKFSGKNFAFVKYKCVDYHRCRGSIKMSSIDPLKPVELIRPHVSDCRSDSFGWKSQESLPKYYEVQEKYNFIVDYEIAQAADTTEHPNSIIKRLELKAKDMAIEEGTYIFPPDRINFMKALKRERHKLLYHPNLCFTKNKEKFLRFTYSINDENEIMQQCILWISDSKLKLLNSFPQSFISLSYTKIPSSFQVLLTILTYCKTTHLFHPCAFSLLTTDSCPALYTHLFTYLSQSLSFPPSTLTLPLHSTLVPTLKPLFPSTLLIGCFHSLLHKLYTYTQISHYKTHPHLKSFFACVQKSHFRYSSLKKSLAFTKSSLENTGNSGVFSELFGEFRKIVGEFGEILDYSVVKRVSCEMGERVERTGGEIREFVKGIMDVEGVQEGEVGVKWEEWGKERMEVERRAKERADMVLLDSDVEIDPPLRHYHCRGRKPLMNLLVEKNVIGEFGRKRREDAGKARAMEKIEYENRYPVPVDGKLFLVHKVARKRILRQRVDNTPTIKDEPSI</sequence>
<dbReference type="Proteomes" id="UP001295684">
    <property type="component" value="Unassembled WGS sequence"/>
</dbReference>
<evidence type="ECO:0000313" key="1">
    <source>
        <dbReference type="EMBL" id="CAI2359112.1"/>
    </source>
</evidence>
<keyword evidence="2" id="KW-1185">Reference proteome</keyword>
<dbReference type="EMBL" id="CAMPGE010000367">
    <property type="protein sequence ID" value="CAI2359112.1"/>
    <property type="molecule type" value="Genomic_DNA"/>
</dbReference>
<reference evidence="1" key="1">
    <citation type="submission" date="2023-07" db="EMBL/GenBank/DDBJ databases">
        <authorList>
            <consortium name="AG Swart"/>
            <person name="Singh M."/>
            <person name="Singh A."/>
            <person name="Seah K."/>
            <person name="Emmerich C."/>
        </authorList>
    </citation>
    <scope>NUCLEOTIDE SEQUENCE</scope>
    <source>
        <strain evidence="1">DP1</strain>
    </source>
</reference>
<organism evidence="1 2">
    <name type="scientific">Euplotes crassus</name>
    <dbReference type="NCBI Taxonomy" id="5936"/>
    <lineage>
        <taxon>Eukaryota</taxon>
        <taxon>Sar</taxon>
        <taxon>Alveolata</taxon>
        <taxon>Ciliophora</taxon>
        <taxon>Intramacronucleata</taxon>
        <taxon>Spirotrichea</taxon>
        <taxon>Hypotrichia</taxon>
        <taxon>Euplotida</taxon>
        <taxon>Euplotidae</taxon>
        <taxon>Moneuplotes</taxon>
    </lineage>
</organism>
<name>A0AAD1TZ13_EUPCR</name>
<protein>
    <submittedName>
        <fullName evidence="1">Uncharacterized protein</fullName>
    </submittedName>
</protein>
<evidence type="ECO:0000313" key="2">
    <source>
        <dbReference type="Proteomes" id="UP001295684"/>
    </source>
</evidence>